<dbReference type="Proteomes" id="UP000054248">
    <property type="component" value="Unassembled WGS sequence"/>
</dbReference>
<organism evidence="1 3">
    <name type="scientific">Tulasnella calospora MUT 4182</name>
    <dbReference type="NCBI Taxonomy" id="1051891"/>
    <lineage>
        <taxon>Eukaryota</taxon>
        <taxon>Fungi</taxon>
        <taxon>Dikarya</taxon>
        <taxon>Basidiomycota</taxon>
        <taxon>Agaricomycotina</taxon>
        <taxon>Agaricomycetes</taxon>
        <taxon>Cantharellales</taxon>
        <taxon>Tulasnellaceae</taxon>
        <taxon>Tulasnella</taxon>
    </lineage>
</organism>
<evidence type="ECO:0000313" key="3">
    <source>
        <dbReference type="Proteomes" id="UP000054248"/>
    </source>
</evidence>
<name>A0A0C3Q4N0_9AGAM</name>
<reference evidence="1" key="3">
    <citation type="submission" date="2015-02" db="EMBL/GenBank/DDBJ databases">
        <title>Evolutionary Origins and Diversification of the Mycorrhizal Mutualists.</title>
        <authorList>
            <consortium name="DOE Joint Genome Institute"/>
            <consortium name="Mycorrhizal Genomics Consortium"/>
            <person name="Kohler A."/>
            <person name="Kuo A."/>
            <person name="Nagy L.G."/>
            <person name="Floudas D."/>
            <person name="Copeland A."/>
            <person name="Barry K.W."/>
            <person name="Cichocki N."/>
            <person name="Veneault-Fourrey C."/>
            <person name="LaButti K."/>
            <person name="Lindquist E.A."/>
            <person name="Lipzen A."/>
            <person name="Lundell T."/>
            <person name="Morin E."/>
            <person name="Murat C."/>
            <person name="Riley R."/>
            <person name="Ohm R."/>
            <person name="Sun H."/>
            <person name="Tunlid A."/>
            <person name="Henrissat B."/>
            <person name="Grigoriev I.V."/>
            <person name="Hibbett D.S."/>
            <person name="Martin F."/>
        </authorList>
    </citation>
    <scope>NUCLEOTIDE SEQUENCE</scope>
    <source>
        <strain evidence="1">MUT 4182</strain>
    </source>
</reference>
<dbReference type="AlphaFoldDB" id="A0A0C3Q4N0"/>
<sequence length="64" mass="7345">MLSVDPNYCTHSVLNYIVVSALMMEKKRKEAEKQKRRKDAKRLQHNIELGSGIDANSFAPRLTL</sequence>
<accession>A0A0C3Q4N0</accession>
<reference evidence="1 3" key="1">
    <citation type="submission" date="2014-04" db="EMBL/GenBank/DDBJ databases">
        <authorList>
            <consortium name="DOE Joint Genome Institute"/>
            <person name="Kuo A."/>
            <person name="Girlanda M."/>
            <person name="Perotto S."/>
            <person name="Kohler A."/>
            <person name="Nagy L.G."/>
            <person name="Floudas D."/>
            <person name="Copeland A."/>
            <person name="Barry K.W."/>
            <person name="Cichocki N."/>
            <person name="Veneault-Fourrey C."/>
            <person name="LaButti K."/>
            <person name="Lindquist E.A."/>
            <person name="Lipzen A."/>
            <person name="Lundell T."/>
            <person name="Morin E."/>
            <person name="Murat C."/>
            <person name="Sun H."/>
            <person name="Tunlid A."/>
            <person name="Henrissat B."/>
            <person name="Grigoriev I.V."/>
            <person name="Hibbett D.S."/>
            <person name="Martin F."/>
            <person name="Nordberg H.P."/>
            <person name="Cantor M.N."/>
            <person name="Hua S.X."/>
        </authorList>
    </citation>
    <scope>NUCLEOTIDE SEQUENCE [LARGE SCALE GENOMIC DNA]</scope>
    <source>
        <strain evidence="1 3">MUT 4182</strain>
    </source>
</reference>
<keyword evidence="3" id="KW-1185">Reference proteome</keyword>
<proteinExistence type="predicted"/>
<protein>
    <submittedName>
        <fullName evidence="1">Uncharacterized protein</fullName>
    </submittedName>
</protein>
<evidence type="ECO:0000313" key="2">
    <source>
        <dbReference type="EMBL" id="KIO21953.1"/>
    </source>
</evidence>
<gene>
    <name evidence="2" type="ORF">M407DRAFT_122945</name>
    <name evidence="1" type="ORF">M407DRAFT_160753</name>
</gene>
<reference evidence="3" key="2">
    <citation type="submission" date="2015-01" db="EMBL/GenBank/DDBJ databases">
        <title>Evolutionary Origins and Diversification of the Mycorrhizal Mutualists.</title>
        <authorList>
            <consortium name="DOE Joint Genome Institute"/>
            <consortium name="Mycorrhizal Genomics Consortium"/>
            <person name="Kohler A."/>
            <person name="Kuo A."/>
            <person name="Nagy L.G."/>
            <person name="Floudas D."/>
            <person name="Copeland A."/>
            <person name="Barry K.W."/>
            <person name="Cichocki N."/>
            <person name="Veneault-Fourrey C."/>
            <person name="LaButti K."/>
            <person name="Lindquist E.A."/>
            <person name="Lipzen A."/>
            <person name="Lundell T."/>
            <person name="Morin E."/>
            <person name="Murat C."/>
            <person name="Riley R."/>
            <person name="Ohm R."/>
            <person name="Sun H."/>
            <person name="Tunlid A."/>
            <person name="Henrissat B."/>
            <person name="Grigoriev I.V."/>
            <person name="Hibbett D.S."/>
            <person name="Martin F."/>
        </authorList>
    </citation>
    <scope>NUCLEOTIDE SEQUENCE [LARGE SCALE GENOMIC DNA]</scope>
    <source>
        <strain evidence="2 3">MUT 4182</strain>
    </source>
</reference>
<dbReference type="EMBL" id="KN823299">
    <property type="protein sequence ID" value="KIO18286.1"/>
    <property type="molecule type" value="Genomic_DNA"/>
</dbReference>
<evidence type="ECO:0000313" key="1">
    <source>
        <dbReference type="EMBL" id="KIO18286.1"/>
    </source>
</evidence>
<dbReference type="EMBL" id="KN823123">
    <property type="protein sequence ID" value="KIO21953.1"/>
    <property type="molecule type" value="Genomic_DNA"/>
</dbReference>
<dbReference type="HOGENOM" id="CLU_2869296_0_0_1"/>